<evidence type="ECO:0000313" key="2">
    <source>
        <dbReference type="EMBL" id="APR03077.1"/>
    </source>
</evidence>
<feature type="transmembrane region" description="Helical" evidence="1">
    <location>
        <begin position="78"/>
        <end position="103"/>
    </location>
</feature>
<dbReference type="InterPro" id="IPR032809">
    <property type="entry name" value="Put_HupE_UreJ"/>
</dbReference>
<dbReference type="STRING" id="96773.Tchl_0204"/>
<evidence type="ECO:0000256" key="1">
    <source>
        <dbReference type="SAM" id="Phobius"/>
    </source>
</evidence>
<reference evidence="2 3" key="1">
    <citation type="submission" date="2016-12" db="EMBL/GenBank/DDBJ databases">
        <title>Complete genome sequence of Thauera chlorobenzoica, a Betaproteobacterium degrading haloaromatics anaerobically to CO2 and halides.</title>
        <authorList>
            <person name="Goris T."/>
            <person name="Mergelsberg M."/>
            <person name="Boll M."/>
        </authorList>
    </citation>
    <scope>NUCLEOTIDE SEQUENCE [LARGE SCALE GENOMIC DNA]</scope>
    <source>
        <strain evidence="2 3">3CB1</strain>
    </source>
</reference>
<keyword evidence="1" id="KW-0472">Membrane</keyword>
<accession>A0A1L6F834</accession>
<keyword evidence="3" id="KW-1185">Reference proteome</keyword>
<dbReference type="AlphaFoldDB" id="A0A1L6F834"/>
<evidence type="ECO:0000313" key="3">
    <source>
        <dbReference type="Proteomes" id="UP000185739"/>
    </source>
</evidence>
<keyword evidence="1" id="KW-0812">Transmembrane</keyword>
<gene>
    <name evidence="2" type="ORF">Tchl_0204</name>
</gene>
<keyword evidence="1" id="KW-1133">Transmembrane helix</keyword>
<dbReference type="Proteomes" id="UP000185739">
    <property type="component" value="Chromosome"/>
</dbReference>
<protein>
    <submittedName>
        <fullName evidence="2">Uncharacterized protein</fullName>
    </submittedName>
</protein>
<dbReference type="KEGG" id="tcl:Tchl_0204"/>
<dbReference type="Pfam" id="PF13795">
    <property type="entry name" value="HupE_UreJ_2"/>
    <property type="match status" value="1"/>
</dbReference>
<proteinExistence type="predicted"/>
<sequence length="123" mass="13449">MNYYKALCAIHPRRPNGVALTRCCTLSLARCSTCSLPRAHAHGVAEGDKDYIQEISCTHLQPFTDLGAKHMVTGYDHLLFLAGVIFILYQLKGIALYVSLFAVGHSVTMVYSVCAGLNVNAYP</sequence>
<dbReference type="RefSeq" id="WP_269745236.1">
    <property type="nucleotide sequence ID" value="NZ_CP018839.1"/>
</dbReference>
<name>A0A1L6F834_9RHOO</name>
<organism evidence="2 3">
    <name type="scientific">Thauera chlorobenzoica</name>
    <dbReference type="NCBI Taxonomy" id="96773"/>
    <lineage>
        <taxon>Bacteria</taxon>
        <taxon>Pseudomonadati</taxon>
        <taxon>Pseudomonadota</taxon>
        <taxon>Betaproteobacteria</taxon>
        <taxon>Rhodocyclales</taxon>
        <taxon>Zoogloeaceae</taxon>
        <taxon>Thauera</taxon>
    </lineage>
</organism>
<dbReference type="EMBL" id="CP018839">
    <property type="protein sequence ID" value="APR03077.1"/>
    <property type="molecule type" value="Genomic_DNA"/>
</dbReference>